<name>A0ABW6RIV4_9ACTN</name>
<evidence type="ECO:0000256" key="1">
    <source>
        <dbReference type="ARBA" id="ARBA00009080"/>
    </source>
</evidence>
<comment type="caution">
    <text evidence="5">The sequence shown here is derived from an EMBL/GenBank/DDBJ whole genome shotgun (WGS) entry which is preliminary data.</text>
</comment>
<dbReference type="Pfam" id="PF21761">
    <property type="entry name" value="RedAm-like_C"/>
    <property type="match status" value="1"/>
</dbReference>
<dbReference type="RefSeq" id="WP_387896598.1">
    <property type="nucleotide sequence ID" value="NZ_JBIAPK010000007.1"/>
</dbReference>
<dbReference type="GO" id="GO:0016491">
    <property type="term" value="F:oxidoreductase activity"/>
    <property type="evidence" value="ECO:0007669"/>
    <property type="project" value="UniProtKB-KW"/>
</dbReference>
<dbReference type="EC" id="1.1.-.-" evidence="5"/>
<dbReference type="Pfam" id="PF03446">
    <property type="entry name" value="NAD_binding_2"/>
    <property type="match status" value="1"/>
</dbReference>
<dbReference type="PIRSF" id="PIRSF000103">
    <property type="entry name" value="HIBADH"/>
    <property type="match status" value="1"/>
</dbReference>
<organism evidence="5 6">
    <name type="scientific">Streptomyces flavidovirens</name>
    <dbReference type="NCBI Taxonomy" id="67298"/>
    <lineage>
        <taxon>Bacteria</taxon>
        <taxon>Bacillati</taxon>
        <taxon>Actinomycetota</taxon>
        <taxon>Actinomycetes</taxon>
        <taxon>Kitasatosporales</taxon>
        <taxon>Streptomycetaceae</taxon>
        <taxon>Streptomyces</taxon>
    </lineage>
</organism>
<dbReference type="InterPro" id="IPR036291">
    <property type="entry name" value="NAD(P)-bd_dom_sf"/>
</dbReference>
<accession>A0ABW6RIV4</accession>
<dbReference type="InterPro" id="IPR013328">
    <property type="entry name" value="6PGD_dom2"/>
</dbReference>
<evidence type="ECO:0000313" key="5">
    <source>
        <dbReference type="EMBL" id="MFF3341450.1"/>
    </source>
</evidence>
<dbReference type="SUPFAM" id="SSF51735">
    <property type="entry name" value="NAD(P)-binding Rossmann-fold domains"/>
    <property type="match status" value="1"/>
</dbReference>
<gene>
    <name evidence="5" type="ORF">ACFYWW_22455</name>
</gene>
<feature type="domain" description="NADPH-dependent reductive aminase-like C-terminal" evidence="4">
    <location>
        <begin position="173"/>
        <end position="299"/>
    </location>
</feature>
<proteinExistence type="inferred from homology"/>
<dbReference type="EMBL" id="JBIAPK010000007">
    <property type="protein sequence ID" value="MFF3341450.1"/>
    <property type="molecule type" value="Genomic_DNA"/>
</dbReference>
<evidence type="ECO:0000259" key="3">
    <source>
        <dbReference type="Pfam" id="PF03446"/>
    </source>
</evidence>
<comment type="similarity">
    <text evidence="1">Belongs to the HIBADH-related family.</text>
</comment>
<dbReference type="PANTHER" id="PTHR43580:SF2">
    <property type="entry name" value="CYTOKINE-LIKE NUCLEAR FACTOR N-PAC"/>
    <property type="match status" value="1"/>
</dbReference>
<keyword evidence="6" id="KW-1185">Reference proteome</keyword>
<keyword evidence="2 5" id="KW-0560">Oxidoreductase</keyword>
<protein>
    <submittedName>
        <fullName evidence="5">NAD(P)-dependent oxidoreductase</fullName>
        <ecNumber evidence="5">1.1.-.-</ecNumber>
    </submittedName>
</protein>
<dbReference type="InterPro" id="IPR048666">
    <property type="entry name" value="RedAm-like_C"/>
</dbReference>
<evidence type="ECO:0000259" key="4">
    <source>
        <dbReference type="Pfam" id="PF21761"/>
    </source>
</evidence>
<dbReference type="Gene3D" id="1.10.1040.10">
    <property type="entry name" value="N-(1-d-carboxylethyl)-l-norvaline Dehydrogenase, domain 2"/>
    <property type="match status" value="1"/>
</dbReference>
<dbReference type="Proteomes" id="UP001601976">
    <property type="component" value="Unassembled WGS sequence"/>
</dbReference>
<dbReference type="InterPro" id="IPR051265">
    <property type="entry name" value="HIBADH-related_NP60_sf"/>
</dbReference>
<dbReference type="Gene3D" id="3.40.50.720">
    <property type="entry name" value="NAD(P)-binding Rossmann-like Domain"/>
    <property type="match status" value="1"/>
</dbReference>
<dbReference type="InterPro" id="IPR006115">
    <property type="entry name" value="6PGDH_NADP-bd"/>
</dbReference>
<feature type="domain" description="6-phosphogluconate dehydrogenase NADP-binding" evidence="3">
    <location>
        <begin position="20"/>
        <end position="166"/>
    </location>
</feature>
<evidence type="ECO:0000313" key="6">
    <source>
        <dbReference type="Proteomes" id="UP001601976"/>
    </source>
</evidence>
<reference evidence="5 6" key="1">
    <citation type="submission" date="2024-10" db="EMBL/GenBank/DDBJ databases">
        <title>The Natural Products Discovery Center: Release of the First 8490 Sequenced Strains for Exploring Actinobacteria Biosynthetic Diversity.</title>
        <authorList>
            <person name="Kalkreuter E."/>
            <person name="Kautsar S.A."/>
            <person name="Yang D."/>
            <person name="Bader C.D."/>
            <person name="Teijaro C.N."/>
            <person name="Fluegel L."/>
            <person name="Davis C.M."/>
            <person name="Simpson J.R."/>
            <person name="Lauterbach L."/>
            <person name="Steele A.D."/>
            <person name="Gui C."/>
            <person name="Meng S."/>
            <person name="Li G."/>
            <person name="Viehrig K."/>
            <person name="Ye F."/>
            <person name="Su P."/>
            <person name="Kiefer A.F."/>
            <person name="Nichols A."/>
            <person name="Cepeda A.J."/>
            <person name="Yan W."/>
            <person name="Fan B."/>
            <person name="Jiang Y."/>
            <person name="Adhikari A."/>
            <person name="Zheng C.-J."/>
            <person name="Schuster L."/>
            <person name="Cowan T.M."/>
            <person name="Smanski M.J."/>
            <person name="Chevrette M.G."/>
            <person name="De Carvalho L.P.S."/>
            <person name="Shen B."/>
        </authorList>
    </citation>
    <scope>NUCLEOTIDE SEQUENCE [LARGE SCALE GENOMIC DNA]</scope>
    <source>
        <strain evidence="5 6">NPDC003029</strain>
    </source>
</reference>
<evidence type="ECO:0000256" key="2">
    <source>
        <dbReference type="ARBA" id="ARBA00023002"/>
    </source>
</evidence>
<dbReference type="PANTHER" id="PTHR43580">
    <property type="entry name" value="OXIDOREDUCTASE GLYR1-RELATED"/>
    <property type="match status" value="1"/>
</dbReference>
<sequence>MPQPAQTYQPAQTSQPLPPVSVLGLGMMGTALATALLKAGHPLTVWNRSPSKTGPLVAQGALPADTPADAVAASPLVIVCFTTNDNVGETLATVDFTGKTLVNLTNGTPAQARALSTWAKKQGAAYIDGGIMAVPQMIATPAAYVLYSGDEQAYETHRPTLAALGGTKWTGTDPGRAALHDLALLTGMYGMLMGVAQAFALIRTENIPATEFADPLRNWLTAMLSGVVPGVAEAVDSGQHLTDVSSLAINQAAFPNFMDTFRDQGISSDLFAPMQKLLDRAVEEGHGADGLSRLVELLKLTN</sequence>
<dbReference type="InterPro" id="IPR015815">
    <property type="entry name" value="HIBADH-related"/>
</dbReference>